<accession>A0A1W2BMS3</accession>
<keyword evidence="3" id="KW-1185">Reference proteome</keyword>
<dbReference type="EMBL" id="FWXJ01000014">
    <property type="protein sequence ID" value="SMC74154.1"/>
    <property type="molecule type" value="Genomic_DNA"/>
</dbReference>
<dbReference type="InterPro" id="IPR042100">
    <property type="entry name" value="Bug_dom1"/>
</dbReference>
<dbReference type="Proteomes" id="UP000192708">
    <property type="component" value="Unassembled WGS sequence"/>
</dbReference>
<protein>
    <submittedName>
        <fullName evidence="2">Tripartite-type tricarboxylate transporter, receptor component TctC</fullName>
    </submittedName>
</protein>
<evidence type="ECO:0000313" key="2">
    <source>
        <dbReference type="EMBL" id="SMC74154.1"/>
    </source>
</evidence>
<dbReference type="PANTHER" id="PTHR42928:SF5">
    <property type="entry name" value="BLR1237 PROTEIN"/>
    <property type="match status" value="1"/>
</dbReference>
<dbReference type="SUPFAM" id="SSF53850">
    <property type="entry name" value="Periplasmic binding protein-like II"/>
    <property type="match status" value="1"/>
</dbReference>
<dbReference type="CDD" id="cd13578">
    <property type="entry name" value="PBP2_Bug27"/>
    <property type="match status" value="1"/>
</dbReference>
<reference evidence="2 3" key="1">
    <citation type="submission" date="2017-04" db="EMBL/GenBank/DDBJ databases">
        <authorList>
            <person name="Afonso C.L."/>
            <person name="Miller P.J."/>
            <person name="Scott M.A."/>
            <person name="Spackman E."/>
            <person name="Goraichik I."/>
            <person name="Dimitrov K.M."/>
            <person name="Suarez D.L."/>
            <person name="Swayne D.E."/>
        </authorList>
    </citation>
    <scope>NUCLEOTIDE SEQUENCE [LARGE SCALE GENOMIC DNA]</scope>
    <source>
        <strain evidence="2 3">VK13</strain>
    </source>
</reference>
<dbReference type="RefSeq" id="WP_084285188.1">
    <property type="nucleotide sequence ID" value="NZ_FWXJ01000014.1"/>
</dbReference>
<dbReference type="InterPro" id="IPR005064">
    <property type="entry name" value="BUG"/>
</dbReference>
<dbReference type="OrthoDB" id="9780943at2"/>
<proteinExistence type="inferred from homology"/>
<keyword evidence="2" id="KW-0675">Receptor</keyword>
<name>A0A1W2BMS3_9BURK</name>
<dbReference type="Gene3D" id="3.40.190.150">
    <property type="entry name" value="Bordetella uptake gene, domain 1"/>
    <property type="match status" value="1"/>
</dbReference>
<dbReference type="Pfam" id="PF03401">
    <property type="entry name" value="TctC"/>
    <property type="match status" value="1"/>
</dbReference>
<evidence type="ECO:0000313" key="3">
    <source>
        <dbReference type="Proteomes" id="UP000192708"/>
    </source>
</evidence>
<dbReference type="PIRSF" id="PIRSF017082">
    <property type="entry name" value="YflP"/>
    <property type="match status" value="1"/>
</dbReference>
<dbReference type="AlphaFoldDB" id="A0A1W2BMS3"/>
<sequence length="324" mass="35244">MLKTFKYYGLVIGFFCVFNSFGAGYPERPITLVVPSTPGGGTDTTSRIIAPKLSEYLGQQIVIINRPGASGNIGAASVANAAPDGYTLLTLISSNIINPHLYEKVPYDIEKDFTPISRTVMVPGVLIANKKFPPNNLQEMITYLRANSTKVNFGSAGIGSFSHLMMEFFQLNAGVKLLHIPYKSTSQAFTDVLSNQISLMIVDIALAQPYIKNGALKAYGVSSSKRSTVAPDIPTLSEAGLKSFDVSQWFGLVGPAKLPPEITEKIYAALKKTLEDPEIKETFTREGMIIAPSASPSEFKSFMSAESVKWAEIIKEANIKKEKD</sequence>
<dbReference type="STRING" id="1938817.SAMN06296008_11431"/>
<dbReference type="Gene3D" id="3.40.190.10">
    <property type="entry name" value="Periplasmic binding protein-like II"/>
    <property type="match status" value="1"/>
</dbReference>
<dbReference type="PANTHER" id="PTHR42928">
    <property type="entry name" value="TRICARBOXYLATE-BINDING PROTEIN"/>
    <property type="match status" value="1"/>
</dbReference>
<gene>
    <name evidence="2" type="ORF">SAMN06296008_11431</name>
</gene>
<organism evidence="2 3">
    <name type="scientific">Polynucleobacter kasalickyi</name>
    <dbReference type="NCBI Taxonomy" id="1938817"/>
    <lineage>
        <taxon>Bacteria</taxon>
        <taxon>Pseudomonadati</taxon>
        <taxon>Pseudomonadota</taxon>
        <taxon>Betaproteobacteria</taxon>
        <taxon>Burkholderiales</taxon>
        <taxon>Burkholderiaceae</taxon>
        <taxon>Polynucleobacter</taxon>
    </lineage>
</organism>
<evidence type="ECO:0000256" key="1">
    <source>
        <dbReference type="ARBA" id="ARBA00006987"/>
    </source>
</evidence>
<comment type="similarity">
    <text evidence="1">Belongs to the UPF0065 (bug) family.</text>
</comment>